<name>B0DH07_LACBS</name>
<dbReference type="EMBL" id="DS547109">
    <property type="protein sequence ID" value="EDR06364.1"/>
    <property type="molecule type" value="Genomic_DNA"/>
</dbReference>
<gene>
    <name evidence="2" type="ORF">LACBIDRAFT_329089</name>
</gene>
<reference evidence="2 3" key="1">
    <citation type="journal article" date="2008" name="Nature">
        <title>The genome of Laccaria bicolor provides insights into mycorrhizal symbiosis.</title>
        <authorList>
            <person name="Martin F."/>
            <person name="Aerts A."/>
            <person name="Ahren D."/>
            <person name="Brun A."/>
            <person name="Danchin E.G.J."/>
            <person name="Duchaussoy F."/>
            <person name="Gibon J."/>
            <person name="Kohler A."/>
            <person name="Lindquist E."/>
            <person name="Pereda V."/>
            <person name="Salamov A."/>
            <person name="Shapiro H.J."/>
            <person name="Wuyts J."/>
            <person name="Blaudez D."/>
            <person name="Buee M."/>
            <person name="Brokstein P."/>
            <person name="Canbaeck B."/>
            <person name="Cohen D."/>
            <person name="Courty P.E."/>
            <person name="Coutinho P.M."/>
            <person name="Delaruelle C."/>
            <person name="Detter J.C."/>
            <person name="Deveau A."/>
            <person name="DiFazio S."/>
            <person name="Duplessis S."/>
            <person name="Fraissinet-Tachet L."/>
            <person name="Lucic E."/>
            <person name="Frey-Klett P."/>
            <person name="Fourrey C."/>
            <person name="Feussner I."/>
            <person name="Gay G."/>
            <person name="Grimwood J."/>
            <person name="Hoegger P.J."/>
            <person name="Jain P."/>
            <person name="Kilaru S."/>
            <person name="Labbe J."/>
            <person name="Lin Y.C."/>
            <person name="Legue V."/>
            <person name="Le Tacon F."/>
            <person name="Marmeisse R."/>
            <person name="Melayah D."/>
            <person name="Montanini B."/>
            <person name="Muratet M."/>
            <person name="Nehls U."/>
            <person name="Niculita-Hirzel H."/>
            <person name="Oudot-Le Secq M.P."/>
            <person name="Peter M."/>
            <person name="Quesneville H."/>
            <person name="Rajashekar B."/>
            <person name="Reich M."/>
            <person name="Rouhier N."/>
            <person name="Schmutz J."/>
            <person name="Yin T."/>
            <person name="Chalot M."/>
            <person name="Henrissat B."/>
            <person name="Kuees U."/>
            <person name="Lucas S."/>
            <person name="Van de Peer Y."/>
            <person name="Podila G.K."/>
            <person name="Polle A."/>
            <person name="Pukkila P.J."/>
            <person name="Richardson P.M."/>
            <person name="Rouze P."/>
            <person name="Sanders I.R."/>
            <person name="Stajich J.E."/>
            <person name="Tunlid A."/>
            <person name="Tuskan G."/>
            <person name="Grigoriev I.V."/>
        </authorList>
    </citation>
    <scope>NUCLEOTIDE SEQUENCE [LARGE SCALE GENOMIC DNA]</scope>
    <source>
        <strain evidence="3">S238N-H82 / ATCC MYA-4686</strain>
    </source>
</reference>
<dbReference type="RefSeq" id="XP_001883225.1">
    <property type="nucleotide sequence ID" value="XM_001883190.1"/>
</dbReference>
<protein>
    <submittedName>
        <fullName evidence="2">Predicted protein</fullName>
    </submittedName>
</protein>
<sequence length="315" mass="35721">MIHYVEGIKSQGSADGFNTEWSEQLHIDFAKDATERFRAYLDWLLRREELDNLESDDEEIGDSFEGTSHGSDIDPMVDDINDDEPTSNNNLPITHHLPVKPSFPLVNLEDIVNHFHATDFLPALTTFIQRHFPPPQQPILPNPTDRFDTFKHLSIHLHNLPATGCSNILQRIRAVPLIPGPRKDSAASFDIVLVRAEGEARNEVTKGTYLEGAATFILHKHCLRVAQVRMFFALPDHLRHNHSIPKFLAYIKWFNPLQAPDPDSGLYSVTRSSTRGRPVAEIIPICDLVSSCYLIPKLSTLICPRFMRIRTFASI</sequence>
<dbReference type="InParanoid" id="B0DH07"/>
<evidence type="ECO:0000313" key="3">
    <source>
        <dbReference type="Proteomes" id="UP000001194"/>
    </source>
</evidence>
<organism evidence="3">
    <name type="scientific">Laccaria bicolor (strain S238N-H82 / ATCC MYA-4686)</name>
    <name type="common">Bicoloured deceiver</name>
    <name type="synonym">Laccaria laccata var. bicolor</name>
    <dbReference type="NCBI Taxonomy" id="486041"/>
    <lineage>
        <taxon>Eukaryota</taxon>
        <taxon>Fungi</taxon>
        <taxon>Dikarya</taxon>
        <taxon>Basidiomycota</taxon>
        <taxon>Agaricomycotina</taxon>
        <taxon>Agaricomycetes</taxon>
        <taxon>Agaricomycetidae</taxon>
        <taxon>Agaricales</taxon>
        <taxon>Agaricineae</taxon>
        <taxon>Hydnangiaceae</taxon>
        <taxon>Laccaria</taxon>
    </lineage>
</organism>
<evidence type="ECO:0000313" key="2">
    <source>
        <dbReference type="EMBL" id="EDR06364.1"/>
    </source>
</evidence>
<dbReference type="AlphaFoldDB" id="B0DH07"/>
<accession>B0DH07</accession>
<proteinExistence type="predicted"/>
<dbReference type="GeneID" id="6078822"/>
<keyword evidence="3" id="KW-1185">Reference proteome</keyword>
<feature type="region of interest" description="Disordered" evidence="1">
    <location>
        <begin position="55"/>
        <end position="74"/>
    </location>
</feature>
<evidence type="ECO:0000256" key="1">
    <source>
        <dbReference type="SAM" id="MobiDB-lite"/>
    </source>
</evidence>
<dbReference type="OrthoDB" id="2418900at2759"/>
<dbReference type="KEGG" id="lbc:LACBIDRAFT_329089"/>
<dbReference type="HOGENOM" id="CLU_006344_0_2_1"/>
<dbReference type="Proteomes" id="UP000001194">
    <property type="component" value="Unassembled WGS sequence"/>
</dbReference>